<reference evidence="6" key="3">
    <citation type="submission" date="2025-09" db="UniProtKB">
        <authorList>
            <consortium name="Ensembl"/>
        </authorList>
    </citation>
    <scope>IDENTIFICATION</scope>
</reference>
<evidence type="ECO:0000256" key="4">
    <source>
        <dbReference type="ARBA" id="ARBA00023273"/>
    </source>
</evidence>
<dbReference type="Ensembl" id="ENSPMRT00000038621.1">
    <property type="protein sequence ID" value="ENSPMRP00000036453.1"/>
    <property type="gene ID" value="ENSPMRG00000023520.1"/>
</dbReference>
<evidence type="ECO:0000313" key="7">
    <source>
        <dbReference type="Proteomes" id="UP000472272"/>
    </source>
</evidence>
<reference evidence="6" key="2">
    <citation type="submission" date="2025-08" db="UniProtKB">
        <authorList>
            <consortium name="Ensembl"/>
        </authorList>
    </citation>
    <scope>IDENTIFICATION</scope>
</reference>
<keyword evidence="7" id="KW-1185">Reference proteome</keyword>
<dbReference type="InterPro" id="IPR026507">
    <property type="entry name" value="PIRC1/2"/>
</dbReference>
<dbReference type="PANTHER" id="PTHR20899:SF4">
    <property type="entry name" value="PIERCER OF MICROTUBULE WALL 2 PROTEIN"/>
    <property type="match status" value="1"/>
</dbReference>
<dbReference type="GO" id="GO:0035082">
    <property type="term" value="P:axoneme assembly"/>
    <property type="evidence" value="ECO:0007669"/>
    <property type="project" value="InterPro"/>
</dbReference>
<evidence type="ECO:0000256" key="1">
    <source>
        <dbReference type="ARBA" id="ARBA00004430"/>
    </source>
</evidence>
<accession>A0A670KG99</accession>
<dbReference type="PANTHER" id="PTHR20899">
    <property type="entry name" value="PIERCE HOMOLOG"/>
    <property type="match status" value="1"/>
</dbReference>
<feature type="region of interest" description="Disordered" evidence="5">
    <location>
        <begin position="1"/>
        <end position="21"/>
    </location>
</feature>
<dbReference type="Proteomes" id="UP000472272">
    <property type="component" value="Chromosome 14"/>
</dbReference>
<dbReference type="Pfam" id="PF14892">
    <property type="entry name" value="PIRC1_2"/>
    <property type="match status" value="1"/>
</dbReference>
<dbReference type="GeneTree" id="ENSGT00970000193985"/>
<evidence type="ECO:0000313" key="6">
    <source>
        <dbReference type="Ensembl" id="ENSPMRP00000036453.1"/>
    </source>
</evidence>
<proteinExistence type="predicted"/>
<protein>
    <submittedName>
        <fullName evidence="6">Uncharacterized protein</fullName>
    </submittedName>
</protein>
<keyword evidence="3" id="KW-0206">Cytoskeleton</keyword>
<dbReference type="GO" id="GO:0005879">
    <property type="term" value="C:axonemal microtubule"/>
    <property type="evidence" value="ECO:0007669"/>
    <property type="project" value="InterPro"/>
</dbReference>
<dbReference type="AlphaFoldDB" id="A0A670KG99"/>
<evidence type="ECO:0000256" key="5">
    <source>
        <dbReference type="SAM" id="MobiDB-lite"/>
    </source>
</evidence>
<evidence type="ECO:0000256" key="2">
    <source>
        <dbReference type="ARBA" id="ARBA00022490"/>
    </source>
</evidence>
<reference evidence="6 7" key="1">
    <citation type="journal article" date="2019" name="Proc. Natl. Acad. Sci. U.S.A.">
        <title>Regulatory changes in pterin and carotenoid genes underlie balanced color polymorphisms in the wall lizard.</title>
        <authorList>
            <person name="Andrade P."/>
            <person name="Pinho C."/>
            <person name="Perez I de Lanuza G."/>
            <person name="Afonso S."/>
            <person name="Brejcha J."/>
            <person name="Rubin C.J."/>
            <person name="Wallerman O."/>
            <person name="Pereira P."/>
            <person name="Sabatino S.J."/>
            <person name="Bellati A."/>
            <person name="Pellitteri-Rosa D."/>
            <person name="Bosakova Z."/>
            <person name="Bunikis I."/>
            <person name="Carretero M.A."/>
            <person name="Feiner N."/>
            <person name="Marsik P."/>
            <person name="Pauperio F."/>
            <person name="Salvi D."/>
            <person name="Soler L."/>
            <person name="While G.M."/>
            <person name="Uller T."/>
            <person name="Font E."/>
            <person name="Andersson L."/>
            <person name="Carneiro M."/>
        </authorList>
    </citation>
    <scope>NUCLEOTIDE SEQUENCE</scope>
</reference>
<sequence>SAGGDPDAESTKGNTSSVQWRPCANPGNPVFSCMLEAKTLTSSNFLTKPQLLLYKTSGEYGAIPPTTQMVPCKFCPKDNTFTNHLFTCGMTRFNGINTGTDKNKVCDHSDLMHTL</sequence>
<evidence type="ECO:0000256" key="3">
    <source>
        <dbReference type="ARBA" id="ARBA00023212"/>
    </source>
</evidence>
<dbReference type="OMA" id="QFLPCNY"/>
<keyword evidence="2" id="KW-0963">Cytoplasm</keyword>
<keyword evidence="4" id="KW-0966">Cell projection</keyword>
<name>A0A670KG99_PODMU</name>
<organism evidence="6 7">
    <name type="scientific">Podarcis muralis</name>
    <name type="common">Wall lizard</name>
    <name type="synonym">Lacerta muralis</name>
    <dbReference type="NCBI Taxonomy" id="64176"/>
    <lineage>
        <taxon>Eukaryota</taxon>
        <taxon>Metazoa</taxon>
        <taxon>Chordata</taxon>
        <taxon>Craniata</taxon>
        <taxon>Vertebrata</taxon>
        <taxon>Euteleostomi</taxon>
        <taxon>Lepidosauria</taxon>
        <taxon>Squamata</taxon>
        <taxon>Bifurcata</taxon>
        <taxon>Unidentata</taxon>
        <taxon>Episquamata</taxon>
        <taxon>Laterata</taxon>
        <taxon>Lacertibaenia</taxon>
        <taxon>Lacertidae</taxon>
        <taxon>Podarcis</taxon>
    </lineage>
</organism>
<comment type="subcellular location">
    <subcellularLocation>
        <location evidence="1">Cytoplasm</location>
        <location evidence="1">Cytoskeleton</location>
        <location evidence="1">Cilium axoneme</location>
    </subcellularLocation>
</comment>